<dbReference type="SUPFAM" id="SSF50978">
    <property type="entry name" value="WD40 repeat-like"/>
    <property type="match status" value="1"/>
</dbReference>
<evidence type="ECO:0000256" key="3">
    <source>
        <dbReference type="PROSITE-ProRule" id="PRU00221"/>
    </source>
</evidence>
<feature type="repeat" description="WD" evidence="3">
    <location>
        <begin position="60"/>
        <end position="101"/>
    </location>
</feature>
<dbReference type="AlphaFoldDB" id="A0A8H3YGS4"/>
<dbReference type="InterPro" id="IPR001680">
    <property type="entry name" value="WD40_rpt"/>
</dbReference>
<dbReference type="Gene3D" id="2.130.10.10">
    <property type="entry name" value="YVTN repeat-like/Quinoprotein amine dehydrogenase"/>
    <property type="match status" value="1"/>
</dbReference>
<dbReference type="Pfam" id="PF00400">
    <property type="entry name" value="WD40"/>
    <property type="match status" value="2"/>
</dbReference>
<keyword evidence="2" id="KW-0677">Repeat</keyword>
<dbReference type="InterPro" id="IPR015943">
    <property type="entry name" value="WD40/YVTN_repeat-like_dom_sf"/>
</dbReference>
<feature type="repeat" description="WD" evidence="3">
    <location>
        <begin position="255"/>
        <end position="289"/>
    </location>
</feature>
<feature type="repeat" description="WD" evidence="3">
    <location>
        <begin position="15"/>
        <end position="49"/>
    </location>
</feature>
<dbReference type="EMBL" id="BLZA01000021">
    <property type="protein sequence ID" value="GHJ87507.1"/>
    <property type="molecule type" value="Genomic_DNA"/>
</dbReference>
<evidence type="ECO:0000313" key="6">
    <source>
        <dbReference type="Proteomes" id="UP000620104"/>
    </source>
</evidence>
<dbReference type="PROSITE" id="PS50082">
    <property type="entry name" value="WD_REPEATS_2"/>
    <property type="match status" value="4"/>
</dbReference>
<keyword evidence="1 3" id="KW-0853">WD repeat</keyword>
<dbReference type="InterPro" id="IPR024977">
    <property type="entry name" value="Apc4-like_WD40_dom"/>
</dbReference>
<evidence type="ECO:0000256" key="2">
    <source>
        <dbReference type="ARBA" id="ARBA00022737"/>
    </source>
</evidence>
<proteinExistence type="predicted"/>
<comment type="caution">
    <text evidence="5">The sequence shown here is derived from an EMBL/GenBank/DDBJ whole genome shotgun (WGS) entry which is preliminary data.</text>
</comment>
<evidence type="ECO:0000256" key="1">
    <source>
        <dbReference type="ARBA" id="ARBA00022574"/>
    </source>
</evidence>
<dbReference type="Pfam" id="PF12894">
    <property type="entry name" value="ANAPC4_WD40"/>
    <property type="match status" value="1"/>
</dbReference>
<feature type="domain" description="Anaphase-promoting complex subunit 4-like WD40" evidence="4">
    <location>
        <begin position="61"/>
        <end position="116"/>
    </location>
</feature>
<dbReference type="InterPro" id="IPR036322">
    <property type="entry name" value="WD40_repeat_dom_sf"/>
</dbReference>
<name>A0A8H3YGS4_9TREE</name>
<dbReference type="PANTHER" id="PTHR10971">
    <property type="entry name" value="MRNA EXPORT FACTOR AND BUB3"/>
    <property type="match status" value="1"/>
</dbReference>
<organism evidence="5 6">
    <name type="scientific">Naganishia liquefaciens</name>
    <dbReference type="NCBI Taxonomy" id="104408"/>
    <lineage>
        <taxon>Eukaryota</taxon>
        <taxon>Fungi</taxon>
        <taxon>Dikarya</taxon>
        <taxon>Basidiomycota</taxon>
        <taxon>Agaricomycotina</taxon>
        <taxon>Tremellomycetes</taxon>
        <taxon>Filobasidiales</taxon>
        <taxon>Filobasidiaceae</taxon>
        <taxon>Naganishia</taxon>
    </lineage>
</organism>
<feature type="repeat" description="WD" evidence="3">
    <location>
        <begin position="102"/>
        <end position="145"/>
    </location>
</feature>
<keyword evidence="6" id="KW-1185">Reference proteome</keyword>
<protein>
    <recommendedName>
        <fullName evidence="4">Anaphase-promoting complex subunit 4-like WD40 domain-containing protein</fullName>
    </recommendedName>
</protein>
<accession>A0A8H3YGS4</accession>
<dbReference type="SMART" id="SM00320">
    <property type="entry name" value="WD40"/>
    <property type="match status" value="5"/>
</dbReference>
<reference evidence="5" key="1">
    <citation type="submission" date="2020-07" db="EMBL/GenBank/DDBJ databases">
        <title>Draft Genome Sequence of a Deep-Sea Yeast, Naganishia (Cryptococcus) liquefaciens strain N6.</title>
        <authorList>
            <person name="Han Y.W."/>
            <person name="Kajitani R."/>
            <person name="Morimoto H."/>
            <person name="Parhat M."/>
            <person name="Tsubouchi H."/>
            <person name="Bakenova O."/>
            <person name="Ogata M."/>
            <person name="Argunhan B."/>
            <person name="Aoki R."/>
            <person name="Kajiwara S."/>
            <person name="Itoh T."/>
            <person name="Iwasaki H."/>
        </authorList>
    </citation>
    <scope>NUCLEOTIDE SEQUENCE</scope>
    <source>
        <strain evidence="5">N6</strain>
    </source>
</reference>
<evidence type="ECO:0000313" key="5">
    <source>
        <dbReference type="EMBL" id="GHJ87507.1"/>
    </source>
</evidence>
<dbReference type="OrthoDB" id="256303at2759"/>
<sequence>MNVLNASKPPDVLVQPGPDDSVSKLAFNPVADYLAVASWDNQVRIYEVSPNTGQVQGKASVQHDGPALGLSWSKDGTKLLTCSADKSAKLLDLQTGQPAQQIAAHDAPISCVKWIEVNGQPVAVTAGWDKMVKYWDMRQSSPMAQLQATERVYALDAMNDLMVFGTADRQISIVDLKNPGVIKSAKESPLKMQTRVITAFPAGDGYAVGSVEGRVAIQYADEKNQSQNFSFKCHRGDPVANASIRGQTDTAVYSVNAIEFNRAHGTFVTAGSDGTLSFWDKDQRTRLKTYNTKDLQNGDANQKIPATPIVDASFSKDSNLLAYAFSYDWSKGYTGAVPTNKTQVMLHQVLPDEIKPKKK</sequence>
<dbReference type="Proteomes" id="UP000620104">
    <property type="component" value="Unassembled WGS sequence"/>
</dbReference>
<gene>
    <name evidence="5" type="ORF">NliqN6_3909</name>
</gene>
<evidence type="ECO:0000259" key="4">
    <source>
        <dbReference type="Pfam" id="PF12894"/>
    </source>
</evidence>